<evidence type="ECO:0000313" key="2">
    <source>
        <dbReference type="EMBL" id="PVY68699.1"/>
    </source>
</evidence>
<dbReference type="STRING" id="1231391.GCA_000308195_02635"/>
<accession>A0A2U1CS59</accession>
<comment type="caution">
    <text evidence="2">The sequence shown here is derived from an EMBL/GenBank/DDBJ whole genome shotgun (WGS) entry which is preliminary data.</text>
</comment>
<evidence type="ECO:0000256" key="1">
    <source>
        <dbReference type="SAM" id="Phobius"/>
    </source>
</evidence>
<dbReference type="Pfam" id="PF10993">
    <property type="entry name" value="DUF2818"/>
    <property type="match status" value="2"/>
</dbReference>
<dbReference type="InterPro" id="IPR016768">
    <property type="entry name" value="UCP019883"/>
</dbReference>
<dbReference type="EMBL" id="QEKO01000001">
    <property type="protein sequence ID" value="PVY68699.1"/>
    <property type="molecule type" value="Genomic_DNA"/>
</dbReference>
<feature type="transmembrane region" description="Helical" evidence="1">
    <location>
        <begin position="6"/>
        <end position="24"/>
    </location>
</feature>
<feature type="transmembrane region" description="Helical" evidence="1">
    <location>
        <begin position="116"/>
        <end position="136"/>
    </location>
</feature>
<evidence type="ECO:0000313" key="3">
    <source>
        <dbReference type="Proteomes" id="UP000246145"/>
    </source>
</evidence>
<dbReference type="Proteomes" id="UP000246145">
    <property type="component" value="Unassembled WGS sequence"/>
</dbReference>
<keyword evidence="1" id="KW-0812">Transmembrane</keyword>
<feature type="transmembrane region" description="Helical" evidence="1">
    <location>
        <begin position="148"/>
        <end position="172"/>
    </location>
</feature>
<dbReference type="AlphaFoldDB" id="A0A2U1CS59"/>
<keyword evidence="1" id="KW-0472">Membrane</keyword>
<gene>
    <name evidence="2" type="ORF">C7440_1110</name>
</gene>
<proteinExistence type="predicted"/>
<keyword evidence="3" id="KW-1185">Reference proteome</keyword>
<feature type="transmembrane region" description="Helical" evidence="1">
    <location>
        <begin position="51"/>
        <end position="75"/>
    </location>
</feature>
<protein>
    <submittedName>
        <fullName evidence="2">Uncharacterized protein DUF2818</fullName>
    </submittedName>
</protein>
<feature type="transmembrane region" description="Helical" evidence="1">
    <location>
        <begin position="81"/>
        <end position="104"/>
    </location>
</feature>
<keyword evidence="1" id="KW-1133">Transmembrane helix</keyword>
<reference evidence="2 3" key="1">
    <citation type="submission" date="2018-04" db="EMBL/GenBank/DDBJ databases">
        <title>Genomic Encyclopedia of Type Strains, Phase IV (KMG-IV): sequencing the most valuable type-strain genomes for metagenomic binning, comparative biology and taxonomic classification.</title>
        <authorList>
            <person name="Goeker M."/>
        </authorList>
    </citation>
    <scope>NUCLEOTIDE SEQUENCE [LARGE SCALE GENOMIC DNA]</scope>
    <source>
        <strain evidence="2 3">DSM 10065</strain>
    </source>
</reference>
<organism evidence="2 3">
    <name type="scientific">Pusillimonas noertemannii</name>
    <dbReference type="NCBI Taxonomy" id="305977"/>
    <lineage>
        <taxon>Bacteria</taxon>
        <taxon>Pseudomonadati</taxon>
        <taxon>Pseudomonadota</taxon>
        <taxon>Betaproteobacteria</taxon>
        <taxon>Burkholderiales</taxon>
        <taxon>Alcaligenaceae</taxon>
        <taxon>Pusillimonas</taxon>
    </lineage>
</organism>
<sequence>MDQSLAVWVVILLAFGTASLPFLLQRHLLALPWAQPGEPGRPAWLRLLESVVFFALLAGWCLLTLDLIGGALIIGADAASALLFLGKLLAVAIAAVLLLSYPGWRNRGAVVGKPVFARLLEVLVLYVMVGTVGFAFEANIGNPFQQTWEFYAITLSLYLVLAYPGFVLRYLLRRHHAGRKR</sequence>
<name>A0A2U1CS59_9BURK</name>
<dbReference type="OrthoDB" id="5785537at2"/>